<protein>
    <submittedName>
        <fullName evidence="2">Uncharacterized protein</fullName>
    </submittedName>
</protein>
<name>A0A498IY26_MALDO</name>
<dbReference type="AlphaFoldDB" id="A0A498IY26"/>
<sequence length="65" mass="7005">MSVATVALGGDEFRIEIETKTGRGPRSSPPPPSSCHGYLPPYRIHGGGGGNENFGFAEKRVFERE</sequence>
<dbReference type="EMBL" id="RDQH01000336">
    <property type="protein sequence ID" value="RXH86373.1"/>
    <property type="molecule type" value="Genomic_DNA"/>
</dbReference>
<evidence type="ECO:0000256" key="1">
    <source>
        <dbReference type="SAM" id="MobiDB-lite"/>
    </source>
</evidence>
<evidence type="ECO:0000313" key="3">
    <source>
        <dbReference type="Proteomes" id="UP000290289"/>
    </source>
</evidence>
<organism evidence="2 3">
    <name type="scientific">Malus domestica</name>
    <name type="common">Apple</name>
    <name type="synonym">Pyrus malus</name>
    <dbReference type="NCBI Taxonomy" id="3750"/>
    <lineage>
        <taxon>Eukaryota</taxon>
        <taxon>Viridiplantae</taxon>
        <taxon>Streptophyta</taxon>
        <taxon>Embryophyta</taxon>
        <taxon>Tracheophyta</taxon>
        <taxon>Spermatophyta</taxon>
        <taxon>Magnoliopsida</taxon>
        <taxon>eudicotyledons</taxon>
        <taxon>Gunneridae</taxon>
        <taxon>Pentapetalae</taxon>
        <taxon>rosids</taxon>
        <taxon>fabids</taxon>
        <taxon>Rosales</taxon>
        <taxon>Rosaceae</taxon>
        <taxon>Amygdaloideae</taxon>
        <taxon>Maleae</taxon>
        <taxon>Malus</taxon>
    </lineage>
</organism>
<feature type="region of interest" description="Disordered" evidence="1">
    <location>
        <begin position="17"/>
        <end position="51"/>
    </location>
</feature>
<reference evidence="2 3" key="1">
    <citation type="submission" date="2018-10" db="EMBL/GenBank/DDBJ databases">
        <title>A high-quality apple genome assembly.</title>
        <authorList>
            <person name="Hu J."/>
        </authorList>
    </citation>
    <scope>NUCLEOTIDE SEQUENCE [LARGE SCALE GENOMIC DNA]</scope>
    <source>
        <strain evidence="3">cv. HFTH1</strain>
        <tissue evidence="2">Young leaf</tissue>
    </source>
</reference>
<comment type="caution">
    <text evidence="2">The sequence shown here is derived from an EMBL/GenBank/DDBJ whole genome shotgun (WGS) entry which is preliminary data.</text>
</comment>
<keyword evidence="3" id="KW-1185">Reference proteome</keyword>
<proteinExistence type="predicted"/>
<gene>
    <name evidence="2" type="ORF">DVH24_017426</name>
</gene>
<dbReference type="Proteomes" id="UP000290289">
    <property type="component" value="Chromosome 10"/>
</dbReference>
<evidence type="ECO:0000313" key="2">
    <source>
        <dbReference type="EMBL" id="RXH86373.1"/>
    </source>
</evidence>
<accession>A0A498IY26</accession>